<dbReference type="CDD" id="cd07302">
    <property type="entry name" value="CHD"/>
    <property type="match status" value="1"/>
</dbReference>
<dbReference type="SUPFAM" id="SSF55785">
    <property type="entry name" value="PYP-like sensor domain (PAS domain)"/>
    <property type="match status" value="1"/>
</dbReference>
<dbReference type="Gene3D" id="3.30.70.1230">
    <property type="entry name" value="Nucleotide cyclase"/>
    <property type="match status" value="1"/>
</dbReference>
<comment type="caution">
    <text evidence="12">The sequence shown here is derived from an EMBL/GenBank/DDBJ whole genome shotgun (WGS) entry which is preliminary data.</text>
</comment>
<feature type="transmembrane region" description="Helical" evidence="9">
    <location>
        <begin position="219"/>
        <end position="243"/>
    </location>
</feature>
<name>A0A6A5BGM4_NAEFO</name>
<feature type="transmembrane region" description="Helical" evidence="9">
    <location>
        <begin position="1087"/>
        <end position="1110"/>
    </location>
</feature>
<dbReference type="InterPro" id="IPR018297">
    <property type="entry name" value="A/G_cyclase_CS"/>
</dbReference>
<keyword evidence="13" id="KW-1185">Reference proteome</keyword>
<keyword evidence="3" id="KW-0547">Nucleotide-binding</keyword>
<dbReference type="VEuPathDB" id="AmoebaDB:NF0033920"/>
<protein>
    <recommendedName>
        <fullName evidence="14">Adenylate and Guanylate cyclase catalytic domain containing protein</fullName>
    </recommendedName>
</protein>
<dbReference type="EMBL" id="VFQX01000061">
    <property type="protein sequence ID" value="KAF0973165.1"/>
    <property type="molecule type" value="Genomic_DNA"/>
</dbReference>
<gene>
    <name evidence="12" type="ORF">FDP41_008372</name>
</gene>
<evidence type="ECO:0000259" key="11">
    <source>
        <dbReference type="PROSITE" id="PS50125"/>
    </source>
</evidence>
<dbReference type="OrthoDB" id="2163483at2759"/>
<feature type="transmembrane region" description="Helical" evidence="9">
    <location>
        <begin position="289"/>
        <end position="313"/>
    </location>
</feature>
<dbReference type="InterPro" id="IPR000014">
    <property type="entry name" value="PAS"/>
</dbReference>
<keyword evidence="6 7" id="KW-0456">Lyase</keyword>
<evidence type="ECO:0000256" key="2">
    <source>
        <dbReference type="ARBA" id="ARBA00022692"/>
    </source>
</evidence>
<dbReference type="GO" id="GO:0000166">
    <property type="term" value="F:nucleotide binding"/>
    <property type="evidence" value="ECO:0007669"/>
    <property type="project" value="UniProtKB-KW"/>
</dbReference>
<evidence type="ECO:0000259" key="10">
    <source>
        <dbReference type="PROSITE" id="PS50112"/>
    </source>
</evidence>
<organism evidence="12 13">
    <name type="scientific">Naegleria fowleri</name>
    <name type="common">Brain eating amoeba</name>
    <dbReference type="NCBI Taxonomy" id="5763"/>
    <lineage>
        <taxon>Eukaryota</taxon>
        <taxon>Discoba</taxon>
        <taxon>Heterolobosea</taxon>
        <taxon>Tetramitia</taxon>
        <taxon>Eutetramitia</taxon>
        <taxon>Vahlkampfiidae</taxon>
        <taxon>Naegleria</taxon>
    </lineage>
</organism>
<evidence type="ECO:0000313" key="13">
    <source>
        <dbReference type="Proteomes" id="UP000444721"/>
    </source>
</evidence>
<dbReference type="PANTHER" id="PTHR11920">
    <property type="entry name" value="GUANYLYL CYCLASE"/>
    <property type="match status" value="1"/>
</dbReference>
<evidence type="ECO:0000256" key="6">
    <source>
        <dbReference type="ARBA" id="ARBA00023239"/>
    </source>
</evidence>
<feature type="transmembrane region" description="Helical" evidence="9">
    <location>
        <begin position="163"/>
        <end position="183"/>
    </location>
</feature>
<dbReference type="InterPro" id="IPR001054">
    <property type="entry name" value="A/G_cyclase"/>
</dbReference>
<proteinExistence type="inferred from homology"/>
<dbReference type="Pfam" id="PF25474">
    <property type="entry name" value="TPR_TmcB"/>
    <property type="match status" value="1"/>
</dbReference>
<dbReference type="NCBIfam" id="TIGR00229">
    <property type="entry name" value="sensory_box"/>
    <property type="match status" value="1"/>
</dbReference>
<dbReference type="InterPro" id="IPR029787">
    <property type="entry name" value="Nucleotide_cyclase"/>
</dbReference>
<evidence type="ECO:0000256" key="8">
    <source>
        <dbReference type="SAM" id="MobiDB-lite"/>
    </source>
</evidence>
<evidence type="ECO:0000256" key="7">
    <source>
        <dbReference type="RuleBase" id="RU000405"/>
    </source>
</evidence>
<dbReference type="GO" id="GO:0001653">
    <property type="term" value="F:peptide receptor activity"/>
    <property type="evidence" value="ECO:0007669"/>
    <property type="project" value="TreeGrafter"/>
</dbReference>
<dbReference type="GO" id="GO:0004016">
    <property type="term" value="F:adenylate cyclase activity"/>
    <property type="evidence" value="ECO:0007669"/>
    <property type="project" value="TreeGrafter"/>
</dbReference>
<keyword evidence="5 9" id="KW-0472">Membrane</keyword>
<sequence length="1513" mass="173458">MLGALANNHNNHNGLNHENPGSSTIMNNYNHTTVVTTTTSNMPASSSLEVPSTRQLRPDITRNRSNRSFTYGPTTTAMEDDVQSSMDAISVALPQATNPQLDSGASEPFQIGSQPPFIPSAPSVAQQSVANSSSTLRGGLKIEKGFALFITGLREAEQIPNKVLSFLLYAWLIIQTISLSTYYEYEWGYYGGWVMRAIGFTWTLGLDFIPYEGIITLDLIFFIFNIITLSMFLLSLTALVLVMRFPFYRRVENSIIFAILTGCFSWSAISLISYSVMTNVSSVQDSKDMYGLILMGIAFIVYLVGFVVGFAVIEFTTKRIVKRVIDLIEDANLTDNEIEYQKTMYLVIQWAMRDRSLTEYVRCLINSFAASKIELRFTDLIVTAIYMHYFIDGFHSSSLMLLKQAEELGNSENMFQRLDLYIQKKHLMEAQNVESAERGEYLFKVYKSQENIMILQKTFWKNVMSDDFSIITVEQLTRKIQLETEYCRTILENLISQKRDKTVYRAYARFMEQFLFEKEIAEEYYERANEIEESEAKKRTIPQITFRNRVHPMSTSTNTKTSKFTERKSIFEIPEGDLNDLESASQFGQKLNPNEKLKDLYRNALKKENVNYSLIILFTSIAFVSIAAVIVSEIININLSSENTQITVMINSAPLPISAMATVCEYRYVQKFLEIHGAIDETVLRSIQDRTKWYSSMVLTMIETVQQPIFTEQMKNDMLTPKKDVLIPSIDHTNNFTYSTREMTYAELMHHIYTVTDVISNFNASQFLNTSRYEFLFLWANRINFLDIFEVFCDTLTQRNFEHVAHQQQVLIGLISAVLALLSIYFLMYIIVTINFIQQGRKIIKLLQHIPKDEVGQIRNDLEKKTQAFDHRVEFSRSNYFSPPRLFICLIVVCFLLIYLSIALILYEATNNLKYNLNAISKVQHGTEITHDLTKITFGSLQLLFDDNQDLRYTRDEMYTFAKSYNIMDQYNGFKYGDQEGGYFNLVGMSSEIDQKLVIANKSCGNFSFNNFAIEQIYCMSLDQLIDANVYLLTRQTEDVFNRKYPDAELLDQFWKNYMVYIQTRTLSWDLMLLSINYFTTVIRERMISGLACVLPAAVLIILIFAQRYYETFRRKKSSKDDGRNEVKAICDAAVDGVILCTNMAVIEIFNPSSETMFGYKATDVIGSSLLILFDKESKDKLETALVRLRNSTENTGETFELVCVRKNERKFFARVSISISILQSSKDKSSSTSKRSIISCFIKDITTEIKHNNLINQEKMKSEALLLNILPEPVANRLKAGETNIYENFKDVTCFFSDIVGFTTMSSSLDPEQVVSMLNKIVNYFDTLSDYYDLEKIKTIGDAYFCAGGLHNCMQSDHPEKVLRFAMDAFGAIYIYNSENNASVNIRVGIHSGSVVAGVLGTRKFAYDLWGDAVNTASRMESSGVPGRIQLSRQTYERVHDLFEFEEREIEVKGKGKMKTYLLNQKYYQNPSKSADEALFTTDLRRRLSENNSASNIFNSNTNEEQRNSVEA</sequence>
<dbReference type="VEuPathDB" id="AmoebaDB:NF0033930"/>
<dbReference type="SUPFAM" id="SSF55073">
    <property type="entry name" value="Nucleotide cyclase"/>
    <property type="match status" value="1"/>
</dbReference>
<dbReference type="RefSeq" id="XP_044557878.1">
    <property type="nucleotide sequence ID" value="XM_044712218.1"/>
</dbReference>
<evidence type="ECO:0000313" key="12">
    <source>
        <dbReference type="EMBL" id="KAF0973165.1"/>
    </source>
</evidence>
<feature type="transmembrane region" description="Helical" evidence="9">
    <location>
        <begin position="255"/>
        <end position="277"/>
    </location>
</feature>
<dbReference type="PANTHER" id="PTHR11920:SF335">
    <property type="entry name" value="GUANYLATE CYCLASE"/>
    <property type="match status" value="1"/>
</dbReference>
<dbReference type="Pfam" id="PF13426">
    <property type="entry name" value="PAS_9"/>
    <property type="match status" value="1"/>
</dbReference>
<dbReference type="SMART" id="SM00091">
    <property type="entry name" value="PAS"/>
    <property type="match status" value="1"/>
</dbReference>
<dbReference type="VEuPathDB" id="AmoebaDB:NfTy_093800"/>
<dbReference type="GO" id="GO:0004383">
    <property type="term" value="F:guanylate cyclase activity"/>
    <property type="evidence" value="ECO:0007669"/>
    <property type="project" value="TreeGrafter"/>
</dbReference>
<feature type="compositionally biased region" description="Polar residues" evidence="8">
    <location>
        <begin position="1492"/>
        <end position="1504"/>
    </location>
</feature>
<evidence type="ECO:0000256" key="1">
    <source>
        <dbReference type="ARBA" id="ARBA00004370"/>
    </source>
</evidence>
<dbReference type="GeneID" id="68115590"/>
<dbReference type="Proteomes" id="UP000444721">
    <property type="component" value="Unassembled WGS sequence"/>
</dbReference>
<comment type="similarity">
    <text evidence="7">Belongs to the adenylyl cyclase class-4/guanylyl cyclase family.</text>
</comment>
<feature type="transmembrane region" description="Helical" evidence="9">
    <location>
        <begin position="810"/>
        <end position="837"/>
    </location>
</feature>
<dbReference type="GO" id="GO:0035556">
    <property type="term" value="P:intracellular signal transduction"/>
    <property type="evidence" value="ECO:0007669"/>
    <property type="project" value="InterPro"/>
</dbReference>
<dbReference type="Gene3D" id="3.30.450.20">
    <property type="entry name" value="PAS domain"/>
    <property type="match status" value="1"/>
</dbReference>
<dbReference type="PROSITE" id="PS50125">
    <property type="entry name" value="GUANYLATE_CYCLASE_2"/>
    <property type="match status" value="1"/>
</dbReference>
<dbReference type="VEuPathDB" id="AmoebaDB:NF0073030"/>
<dbReference type="VEuPathDB" id="AmoebaDB:FDP41_008372"/>
<dbReference type="CDD" id="cd00130">
    <property type="entry name" value="PAS"/>
    <property type="match status" value="1"/>
</dbReference>
<dbReference type="Pfam" id="PF00211">
    <property type="entry name" value="Guanylate_cyc"/>
    <property type="match status" value="1"/>
</dbReference>
<evidence type="ECO:0008006" key="14">
    <source>
        <dbReference type="Google" id="ProtNLM"/>
    </source>
</evidence>
<dbReference type="InterPro" id="IPR035965">
    <property type="entry name" value="PAS-like_dom_sf"/>
</dbReference>
<feature type="region of interest" description="Disordered" evidence="8">
    <location>
        <begin position="1"/>
        <end position="22"/>
    </location>
</feature>
<feature type="transmembrane region" description="Helical" evidence="9">
    <location>
        <begin position="886"/>
        <end position="907"/>
    </location>
</feature>
<evidence type="ECO:0000256" key="3">
    <source>
        <dbReference type="ARBA" id="ARBA00022741"/>
    </source>
</evidence>
<dbReference type="PROSITE" id="PS50112">
    <property type="entry name" value="PAS"/>
    <property type="match status" value="1"/>
</dbReference>
<feature type="region of interest" description="Disordered" evidence="8">
    <location>
        <begin position="1492"/>
        <end position="1513"/>
    </location>
</feature>
<dbReference type="PROSITE" id="PS00452">
    <property type="entry name" value="GUANYLATE_CYCLASE_1"/>
    <property type="match status" value="1"/>
</dbReference>
<accession>A0A6A5BGM4</accession>
<feature type="domain" description="PAS" evidence="10">
    <location>
        <begin position="1123"/>
        <end position="1196"/>
    </location>
</feature>
<dbReference type="InterPro" id="IPR050401">
    <property type="entry name" value="Cyclic_nucleotide_synthase"/>
</dbReference>
<feature type="domain" description="Guanylate cyclase" evidence="11">
    <location>
        <begin position="1294"/>
        <end position="1422"/>
    </location>
</feature>
<evidence type="ECO:0000256" key="5">
    <source>
        <dbReference type="ARBA" id="ARBA00023136"/>
    </source>
</evidence>
<dbReference type="InterPro" id="IPR057352">
    <property type="entry name" value="TPR_TmcB/C"/>
</dbReference>
<feature type="compositionally biased region" description="Low complexity" evidence="8">
    <location>
        <begin position="1"/>
        <end position="17"/>
    </location>
</feature>
<feature type="transmembrane region" description="Helical" evidence="9">
    <location>
        <begin position="610"/>
        <end position="631"/>
    </location>
</feature>
<comment type="subcellular location">
    <subcellularLocation>
        <location evidence="1">Membrane</location>
    </subcellularLocation>
</comment>
<dbReference type="VEuPathDB" id="AmoebaDB:NF0033910"/>
<dbReference type="GO" id="GO:0005886">
    <property type="term" value="C:plasma membrane"/>
    <property type="evidence" value="ECO:0007669"/>
    <property type="project" value="TreeGrafter"/>
</dbReference>
<dbReference type="GO" id="GO:0007168">
    <property type="term" value="P:receptor guanylyl cyclase signaling pathway"/>
    <property type="evidence" value="ECO:0007669"/>
    <property type="project" value="TreeGrafter"/>
</dbReference>
<keyword evidence="4 9" id="KW-1133">Transmembrane helix</keyword>
<dbReference type="SMART" id="SM00044">
    <property type="entry name" value="CYCc"/>
    <property type="match status" value="1"/>
</dbReference>
<evidence type="ECO:0000256" key="9">
    <source>
        <dbReference type="SAM" id="Phobius"/>
    </source>
</evidence>
<keyword evidence="2 9" id="KW-0812">Transmembrane</keyword>
<evidence type="ECO:0000256" key="4">
    <source>
        <dbReference type="ARBA" id="ARBA00022989"/>
    </source>
</evidence>
<reference evidence="12 13" key="1">
    <citation type="journal article" date="2019" name="Sci. Rep.">
        <title>Nanopore sequencing improves the draft genome of the human pathogenic amoeba Naegleria fowleri.</title>
        <authorList>
            <person name="Liechti N."/>
            <person name="Schurch N."/>
            <person name="Bruggmann R."/>
            <person name="Wittwer M."/>
        </authorList>
    </citation>
    <scope>NUCLEOTIDE SEQUENCE [LARGE SCALE GENOMIC DNA]</scope>
    <source>
        <strain evidence="12 13">ATCC 30894</strain>
    </source>
</reference>